<feature type="domain" description="UDP-glucose:glycoprotein glucosyltransferase thioredoxin-like" evidence="15">
    <location>
        <begin position="751"/>
        <end position="961"/>
    </location>
</feature>
<evidence type="ECO:0000313" key="18">
    <source>
        <dbReference type="Proteomes" id="UP001213000"/>
    </source>
</evidence>
<dbReference type="InterPro" id="IPR040692">
    <property type="entry name" value="UGGT_TRXL_3"/>
</dbReference>
<evidence type="ECO:0000256" key="1">
    <source>
        <dbReference type="ARBA" id="ARBA00001913"/>
    </source>
</evidence>
<comment type="caution">
    <text evidence="17">The sequence shown here is derived from an EMBL/GenBank/DDBJ whole genome shotgun (WGS) entry which is preliminary data.</text>
</comment>
<dbReference type="InterPro" id="IPR040497">
    <property type="entry name" value="Glyco_transf_24"/>
</dbReference>
<evidence type="ECO:0000256" key="5">
    <source>
        <dbReference type="ARBA" id="ARBA00022679"/>
    </source>
</evidence>
<feature type="domain" description="UGGT thioredoxin-like" evidence="12">
    <location>
        <begin position="34"/>
        <end position="238"/>
    </location>
</feature>
<dbReference type="InterPro" id="IPR029044">
    <property type="entry name" value="Nucleotide-diphossugar_trans"/>
</dbReference>
<evidence type="ECO:0000259" key="13">
    <source>
        <dbReference type="Pfam" id="PF18401"/>
    </source>
</evidence>
<dbReference type="PANTHER" id="PTHR11226:SF0">
    <property type="entry name" value="UDP-GLUCOSE:GLYCOPROTEIN GLUCOSYLTRANSFERASE"/>
    <property type="match status" value="1"/>
</dbReference>
<keyword evidence="18" id="KW-1185">Reference proteome</keyword>
<dbReference type="Proteomes" id="UP001213000">
    <property type="component" value="Unassembled WGS sequence"/>
</dbReference>
<dbReference type="Pfam" id="PF18401">
    <property type="entry name" value="Thioredoxin_13"/>
    <property type="match status" value="1"/>
</dbReference>
<feature type="signal peptide" evidence="11">
    <location>
        <begin position="1"/>
        <end position="18"/>
    </location>
</feature>
<comment type="subcellular location">
    <subcellularLocation>
        <location evidence="2">Endoplasmic reticulum lumen</location>
    </subcellularLocation>
</comment>
<organism evidence="17 18">
    <name type="scientific">Leucocoprinus birnbaumii</name>
    <dbReference type="NCBI Taxonomy" id="56174"/>
    <lineage>
        <taxon>Eukaryota</taxon>
        <taxon>Fungi</taxon>
        <taxon>Dikarya</taxon>
        <taxon>Basidiomycota</taxon>
        <taxon>Agaricomycotina</taxon>
        <taxon>Agaricomycetes</taxon>
        <taxon>Agaricomycetidae</taxon>
        <taxon>Agaricales</taxon>
        <taxon>Agaricineae</taxon>
        <taxon>Agaricaceae</taxon>
        <taxon>Leucocoprinus</taxon>
    </lineage>
</organism>
<gene>
    <name evidence="17" type="ORF">NP233_g5894</name>
</gene>
<evidence type="ECO:0000259" key="12">
    <source>
        <dbReference type="Pfam" id="PF18400"/>
    </source>
</evidence>
<dbReference type="GO" id="GO:0036503">
    <property type="term" value="P:ERAD pathway"/>
    <property type="evidence" value="ECO:0007669"/>
    <property type="project" value="TreeGrafter"/>
</dbReference>
<keyword evidence="10" id="KW-1133">Transmembrane helix</keyword>
<keyword evidence="5" id="KW-0808">Transferase</keyword>
<dbReference type="Pfam" id="PF18402">
    <property type="entry name" value="Thioredoxin_14"/>
    <property type="match status" value="1"/>
</dbReference>
<evidence type="ECO:0000259" key="15">
    <source>
        <dbReference type="Pfam" id="PF18403"/>
    </source>
</evidence>
<feature type="domain" description="UGGT thioredoxin-like" evidence="13">
    <location>
        <begin position="308"/>
        <end position="434"/>
    </location>
</feature>
<feature type="domain" description="Glucosyltransferase 24 catalytic" evidence="16">
    <location>
        <begin position="1288"/>
        <end position="1553"/>
    </location>
</feature>
<feature type="transmembrane region" description="Helical" evidence="10">
    <location>
        <begin position="1745"/>
        <end position="1766"/>
    </location>
</feature>
<keyword evidence="6 11" id="KW-0732">Signal</keyword>
<keyword evidence="8" id="KW-0325">Glycoprotein</keyword>
<evidence type="ECO:0000256" key="4">
    <source>
        <dbReference type="ARBA" id="ARBA00006351"/>
    </source>
</evidence>
<dbReference type="PANTHER" id="PTHR11226">
    <property type="entry name" value="UDP-GLUCOSE GLYCOPROTEIN:GLUCOSYLTRANSFERASE"/>
    <property type="match status" value="1"/>
</dbReference>
<evidence type="ECO:0000256" key="10">
    <source>
        <dbReference type="SAM" id="Phobius"/>
    </source>
</evidence>
<feature type="domain" description="UGGT thioredoxin-like" evidence="14">
    <location>
        <begin position="442"/>
        <end position="711"/>
    </location>
</feature>
<evidence type="ECO:0000259" key="14">
    <source>
        <dbReference type="Pfam" id="PF18402"/>
    </source>
</evidence>
<dbReference type="Gene3D" id="3.90.550.10">
    <property type="entry name" value="Spore Coat Polysaccharide Biosynthesis Protein SpsA, Chain A"/>
    <property type="match status" value="1"/>
</dbReference>
<feature type="region of interest" description="Disordered" evidence="9">
    <location>
        <begin position="1579"/>
        <end position="1633"/>
    </location>
</feature>
<dbReference type="InterPro" id="IPR040694">
    <property type="entry name" value="UGGT_TRXL_2"/>
</dbReference>
<evidence type="ECO:0000256" key="11">
    <source>
        <dbReference type="SAM" id="SignalP"/>
    </source>
</evidence>
<evidence type="ECO:0000256" key="9">
    <source>
        <dbReference type="SAM" id="MobiDB-lite"/>
    </source>
</evidence>
<feature type="chain" id="PRO_5041967972" description="UDP-glucose:glycoprotein glucosyltransferase" evidence="11">
    <location>
        <begin position="19"/>
        <end position="1810"/>
    </location>
</feature>
<feature type="region of interest" description="Disordered" evidence="9">
    <location>
        <begin position="1642"/>
        <end position="1661"/>
    </location>
</feature>
<dbReference type="GO" id="GO:0051082">
    <property type="term" value="F:unfolded protein binding"/>
    <property type="evidence" value="ECO:0007669"/>
    <property type="project" value="TreeGrafter"/>
</dbReference>
<dbReference type="InterPro" id="IPR040693">
    <property type="entry name" value="UGGT_TRXL_1"/>
</dbReference>
<evidence type="ECO:0000313" key="17">
    <source>
        <dbReference type="EMBL" id="KAJ3568160.1"/>
    </source>
</evidence>
<dbReference type="Pfam" id="PF18400">
    <property type="entry name" value="Thioredoxin_12"/>
    <property type="match status" value="1"/>
</dbReference>
<feature type="region of interest" description="Disordered" evidence="9">
    <location>
        <begin position="1781"/>
        <end position="1810"/>
    </location>
</feature>
<evidence type="ECO:0008006" key="19">
    <source>
        <dbReference type="Google" id="ProtNLM"/>
    </source>
</evidence>
<dbReference type="EMBL" id="JANIEX010000363">
    <property type="protein sequence ID" value="KAJ3568160.1"/>
    <property type="molecule type" value="Genomic_DNA"/>
</dbReference>
<dbReference type="InterPro" id="IPR009448">
    <property type="entry name" value="UDP-g_GGtrans"/>
</dbReference>
<proteinExistence type="inferred from homology"/>
<accession>A0AAD5VVH6</accession>
<sequence length="1810" mass="200793">MNRALRLLGPALATLASGATSPPVRVSLTSSWAAPPVVPEILETAALVNPDGFFPLLDQLTDPKAYIFAQSGAPEALYQAGISSAVATGIIQGAGDAAEVHMNLALHAATPKLEAFYQHYEDKHDNSKGTACGSWVDWYGEVVCDIESLVQLVGHETIDSSDKADAESTYPRPKILTFDHIYPPPSQTLDRPRRTAILYATLNSKNFRELHTYLYAQANKAVPHIEYVLRYVPPQEPRSSNNYLSGYGVALDLKKMDYLAVDDRLSSGNGSGQKNGHSTDETVEREVDPIITLIQTHPENQSAPDAKTPLTEEEIGRLGQQAVQLITESESPLSTLTHLSQNFPKYPTSLSRRVQVSPLIAAELAGNSNKVQPGMNLFWLNGARIEEKDVSVLGLVSLLKKEKSLMKSMVGLGLQRDEALEILTHTAVANAQKDGGVTDGLFDASDRAEGGGVVVWWNDFEKDKRYARWSPSLYNLLQPMYPGAMPNIKHNLFNTVLVMDLTQTFNIHFLATTVSNIVNRGLPFRFGVVPMIDDEDSLKIAKLFYYMIKNYGRKKTLAFLGNLVDIMIPPEAQPSHIAFSTVESAYNNFILSQGEDSEEAKAHATLETILANVEEEQGAAPLEKIKQYVERLGASKKESESGRGHAFFNGRYLPLDDGFLQGLQTESNQQLQWLQEKIYSRAIPDEQDKRPDMSVYFYDLPTTSKRRNRYIVPSTPGGLRIVNVPEVLTSSGLDSVGVGKGGAWMYPDSDTVTSSLLVVADFDTESGRGLFKQALDSLTKGSQTRITFLHNPSYTPSSSDPEKTPTSSILSHLISSYKLSKFSAEKLASALGFSAPPVVDGDASATKQAPLKAKDAFASLGFDSSELQAGAYDRYVKASRLGARSLGIKGGEMGVVINGRVISQLEKDQFTAADFAALEDYEYRKRAVPVVEALSAVKENAGELDRASYANLVSMLASIIASSQQPDPSEIGLFDAPLRPRSRNYRLLDSEHTSFEFGNNKTTLYNVAVILDPLTVTAQKWSSLLSWLSTIPDVYIEVHLNPNWYSEVPLKKFYRYNVLSSLSFDEAGNEIPAQVTFEDLPIEPIYTLAMDVPTSWLVRPRESLYDLDNILLSQLSSDDTSVDATFSLDYLVVEGHARETKTQAPPRGVQLELVKTSDKSSIDDTLVMANLGYLQFKAKPGVFQLQIREEGRGRKIFKMQSVGNEGWDSPSVEEGGDEITLVSFEGLTLYPRLARLPGMETEDVLEEEEELEPTVLESLTSKFMSFFKGDVQGDDGKELAVVKQQADINIFTVASGLLYERFVGIMILSVLRNTNSTVKFWFIENFLSPSFLEFIPHMAEKYGFEYELVTYKWPSWLRAQTEKQRIIWAYKILFLDVLFPMDLKKVIFVDADQIVRADLQELVDLDLHGAPYGYTPMGDDNVDMEGFRFWKTGYWKDFLKGLPYHISALYVIDLVKFRQMAAGDLLRGQYQHLSADPHSLANLDQDLPNNLQRQVPIFSLHEDWLWCETWCSKDRLHRAKTIDLCQNPLTKEPKLSRARQIPEWEEYDAEIARFTRELAKEGKIHSRLATAGADVLASAGAQVPSTETTGDGERREEPQAVHSSSSDAPSRDEFSPPNYSNSPGNGPSEPQAAYMNHIPQQFSPYMGQQPLPGAQTQYQQTTTRTTMMGQPQMMPMQPHLTGQPSMMSMNMGTQMGTMGMQQPAQPMHPQATGVMMNVMMAPGMTGGTNYMDMCARGMHARTKRYGACGIITAILLFPIGVVALFVDVEEYCIGETIHVSRDGGREQESATGRRGQGGETVEPAEEVDDW</sequence>
<dbReference type="CDD" id="cd06432">
    <property type="entry name" value="GT8_HUGT1_C_like"/>
    <property type="match status" value="1"/>
</dbReference>
<keyword evidence="10" id="KW-0812">Transmembrane</keyword>
<evidence type="ECO:0000256" key="2">
    <source>
        <dbReference type="ARBA" id="ARBA00004319"/>
    </source>
</evidence>
<comment type="similarity">
    <text evidence="4">Belongs to the glycosyltransferase 8 family.</text>
</comment>
<comment type="pathway">
    <text evidence="3">Protein modification; protein glycosylation.</text>
</comment>
<dbReference type="GO" id="GO:0018279">
    <property type="term" value="P:protein N-linked glycosylation via asparagine"/>
    <property type="evidence" value="ECO:0007669"/>
    <property type="project" value="TreeGrafter"/>
</dbReference>
<dbReference type="GO" id="GO:0003980">
    <property type="term" value="F:UDP-glucose:glycoprotein glucosyltransferase activity"/>
    <property type="evidence" value="ECO:0007669"/>
    <property type="project" value="InterPro"/>
</dbReference>
<dbReference type="InterPro" id="IPR040525">
    <property type="entry name" value="UGGT_TRXL_4"/>
</dbReference>
<dbReference type="GO" id="GO:0005788">
    <property type="term" value="C:endoplasmic reticulum lumen"/>
    <property type="evidence" value="ECO:0007669"/>
    <property type="project" value="UniProtKB-SubCell"/>
</dbReference>
<evidence type="ECO:0000256" key="8">
    <source>
        <dbReference type="ARBA" id="ARBA00023180"/>
    </source>
</evidence>
<feature type="compositionally biased region" description="Low complexity" evidence="9">
    <location>
        <begin position="1615"/>
        <end position="1628"/>
    </location>
</feature>
<keyword evidence="10" id="KW-0472">Membrane</keyword>
<name>A0AAD5VVH6_9AGAR</name>
<dbReference type="Pfam" id="PF06427">
    <property type="entry name" value="UDP-g_GGTase"/>
    <property type="match status" value="1"/>
</dbReference>
<dbReference type="Pfam" id="PF18404">
    <property type="entry name" value="Glyco_transf_24"/>
    <property type="match status" value="1"/>
</dbReference>
<protein>
    <recommendedName>
        <fullName evidence="19">UDP-glucose:glycoprotein glucosyltransferase</fullName>
    </recommendedName>
</protein>
<dbReference type="SUPFAM" id="SSF53448">
    <property type="entry name" value="Nucleotide-diphospho-sugar transferases"/>
    <property type="match status" value="1"/>
</dbReference>
<keyword evidence="7" id="KW-0256">Endoplasmic reticulum</keyword>
<evidence type="ECO:0000256" key="7">
    <source>
        <dbReference type="ARBA" id="ARBA00022824"/>
    </source>
</evidence>
<dbReference type="Pfam" id="PF18403">
    <property type="entry name" value="Thioredoxin_15"/>
    <property type="match status" value="1"/>
</dbReference>
<evidence type="ECO:0000256" key="6">
    <source>
        <dbReference type="ARBA" id="ARBA00022729"/>
    </source>
</evidence>
<evidence type="ECO:0000256" key="3">
    <source>
        <dbReference type="ARBA" id="ARBA00004922"/>
    </source>
</evidence>
<comment type="cofactor">
    <cofactor evidence="1">
        <name>Ca(2+)</name>
        <dbReference type="ChEBI" id="CHEBI:29108"/>
    </cofactor>
</comment>
<evidence type="ECO:0000259" key="16">
    <source>
        <dbReference type="Pfam" id="PF18404"/>
    </source>
</evidence>
<reference evidence="17" key="1">
    <citation type="submission" date="2022-07" db="EMBL/GenBank/DDBJ databases">
        <title>Genome Sequence of Leucocoprinus birnbaumii.</title>
        <authorList>
            <person name="Buettner E."/>
        </authorList>
    </citation>
    <scope>NUCLEOTIDE SEQUENCE</scope>
    <source>
        <strain evidence="17">VT141</strain>
    </source>
</reference>